<gene>
    <name evidence="2" type="ORF">GUJ93_ZPchr0008g12658</name>
</gene>
<reference evidence="2" key="2">
    <citation type="submission" date="2021-02" db="EMBL/GenBank/DDBJ databases">
        <authorList>
            <person name="Kimball J.A."/>
            <person name="Haas M.W."/>
            <person name="Macchietto M."/>
            <person name="Kono T."/>
            <person name="Duquette J."/>
            <person name="Shao M."/>
        </authorList>
    </citation>
    <scope>NUCLEOTIDE SEQUENCE</scope>
    <source>
        <tissue evidence="2">Fresh leaf tissue</tissue>
    </source>
</reference>
<evidence type="ECO:0000313" key="2">
    <source>
        <dbReference type="EMBL" id="KAG8047703.1"/>
    </source>
</evidence>
<accession>A0A8J5VHM9</accession>
<feature type="compositionally biased region" description="Low complexity" evidence="1">
    <location>
        <begin position="25"/>
        <end position="43"/>
    </location>
</feature>
<name>A0A8J5VHM9_ZIZPA</name>
<protein>
    <submittedName>
        <fullName evidence="2">Uncharacterized protein</fullName>
    </submittedName>
</protein>
<sequence>MSSTVVAAVCRSPQLRPSAARCHRGSSPSRSSRGARSVSPSSVSPFAACSAARSESFWLLCKPPSRPHLVVASRRRAPPSPSRGPVGLASPCVAVCYVAIGLCLCFGPCARRKAPAPAFVCAGARSEG</sequence>
<organism evidence="2 3">
    <name type="scientific">Zizania palustris</name>
    <name type="common">Northern wild rice</name>
    <dbReference type="NCBI Taxonomy" id="103762"/>
    <lineage>
        <taxon>Eukaryota</taxon>
        <taxon>Viridiplantae</taxon>
        <taxon>Streptophyta</taxon>
        <taxon>Embryophyta</taxon>
        <taxon>Tracheophyta</taxon>
        <taxon>Spermatophyta</taxon>
        <taxon>Magnoliopsida</taxon>
        <taxon>Liliopsida</taxon>
        <taxon>Poales</taxon>
        <taxon>Poaceae</taxon>
        <taxon>BOP clade</taxon>
        <taxon>Oryzoideae</taxon>
        <taxon>Oryzeae</taxon>
        <taxon>Zizaniinae</taxon>
        <taxon>Zizania</taxon>
    </lineage>
</organism>
<reference evidence="2" key="1">
    <citation type="journal article" date="2021" name="bioRxiv">
        <title>Whole Genome Assembly and Annotation of Northern Wild Rice, Zizania palustris L., Supports a Whole Genome Duplication in the Zizania Genus.</title>
        <authorList>
            <person name="Haas M."/>
            <person name="Kono T."/>
            <person name="Macchietto M."/>
            <person name="Millas R."/>
            <person name="McGilp L."/>
            <person name="Shao M."/>
            <person name="Duquette J."/>
            <person name="Hirsch C.N."/>
            <person name="Kimball J."/>
        </authorList>
    </citation>
    <scope>NUCLEOTIDE SEQUENCE</scope>
    <source>
        <tissue evidence="2">Fresh leaf tissue</tissue>
    </source>
</reference>
<evidence type="ECO:0000256" key="1">
    <source>
        <dbReference type="SAM" id="MobiDB-lite"/>
    </source>
</evidence>
<comment type="caution">
    <text evidence="2">The sequence shown here is derived from an EMBL/GenBank/DDBJ whole genome shotgun (WGS) entry which is preliminary data.</text>
</comment>
<proteinExistence type="predicted"/>
<dbReference type="AlphaFoldDB" id="A0A8J5VHM9"/>
<keyword evidence="3" id="KW-1185">Reference proteome</keyword>
<dbReference type="Proteomes" id="UP000729402">
    <property type="component" value="Unassembled WGS sequence"/>
</dbReference>
<feature type="region of interest" description="Disordered" evidence="1">
    <location>
        <begin position="17"/>
        <end position="43"/>
    </location>
</feature>
<evidence type="ECO:0000313" key="3">
    <source>
        <dbReference type="Proteomes" id="UP000729402"/>
    </source>
</evidence>
<dbReference type="EMBL" id="JAAALK010000290">
    <property type="protein sequence ID" value="KAG8047703.1"/>
    <property type="molecule type" value="Genomic_DNA"/>
</dbReference>